<accession>A0A0E9SLT0</accession>
<sequence>MKIHMNFGREYLIRSGTQEMLGVLDVKGEATEASS</sequence>
<reference evidence="1" key="1">
    <citation type="submission" date="2014-11" db="EMBL/GenBank/DDBJ databases">
        <authorList>
            <person name="Amaro Gonzalez C."/>
        </authorList>
    </citation>
    <scope>NUCLEOTIDE SEQUENCE</scope>
</reference>
<dbReference type="AlphaFoldDB" id="A0A0E9SLT0"/>
<dbReference type="EMBL" id="GBXM01066942">
    <property type="protein sequence ID" value="JAH41635.1"/>
    <property type="molecule type" value="Transcribed_RNA"/>
</dbReference>
<evidence type="ECO:0000313" key="1">
    <source>
        <dbReference type="EMBL" id="JAH41635.1"/>
    </source>
</evidence>
<name>A0A0E9SLT0_ANGAN</name>
<proteinExistence type="predicted"/>
<organism evidence="1">
    <name type="scientific">Anguilla anguilla</name>
    <name type="common">European freshwater eel</name>
    <name type="synonym">Muraena anguilla</name>
    <dbReference type="NCBI Taxonomy" id="7936"/>
    <lineage>
        <taxon>Eukaryota</taxon>
        <taxon>Metazoa</taxon>
        <taxon>Chordata</taxon>
        <taxon>Craniata</taxon>
        <taxon>Vertebrata</taxon>
        <taxon>Euteleostomi</taxon>
        <taxon>Actinopterygii</taxon>
        <taxon>Neopterygii</taxon>
        <taxon>Teleostei</taxon>
        <taxon>Anguilliformes</taxon>
        <taxon>Anguillidae</taxon>
        <taxon>Anguilla</taxon>
    </lineage>
</organism>
<protein>
    <submittedName>
        <fullName evidence="1">Uncharacterized protein</fullName>
    </submittedName>
</protein>
<reference evidence="1" key="2">
    <citation type="journal article" date="2015" name="Fish Shellfish Immunol.">
        <title>Early steps in the European eel (Anguilla anguilla)-Vibrio vulnificus interaction in the gills: Role of the RtxA13 toxin.</title>
        <authorList>
            <person name="Callol A."/>
            <person name="Pajuelo D."/>
            <person name="Ebbesson L."/>
            <person name="Teles M."/>
            <person name="MacKenzie S."/>
            <person name="Amaro C."/>
        </authorList>
    </citation>
    <scope>NUCLEOTIDE SEQUENCE</scope>
</reference>